<proteinExistence type="inferred from homology"/>
<dbReference type="EC" id="3.6.1.1" evidence="3"/>
<evidence type="ECO:0000313" key="8">
    <source>
        <dbReference type="Proteomes" id="UP000748531"/>
    </source>
</evidence>
<keyword evidence="4" id="KW-0479">Metal-binding</keyword>
<evidence type="ECO:0000256" key="3">
    <source>
        <dbReference type="ARBA" id="ARBA00012146"/>
    </source>
</evidence>
<dbReference type="Gene3D" id="3.90.80.10">
    <property type="entry name" value="Inorganic pyrophosphatase"/>
    <property type="match status" value="1"/>
</dbReference>
<comment type="caution">
    <text evidence="7">The sequence shown here is derived from an EMBL/GenBank/DDBJ whole genome shotgun (WGS) entry which is preliminary data.</text>
</comment>
<keyword evidence="5" id="KW-0378">Hydrolase</keyword>
<comment type="cofactor">
    <cofactor evidence="1">
        <name>Mg(2+)</name>
        <dbReference type="ChEBI" id="CHEBI:18420"/>
    </cofactor>
</comment>
<evidence type="ECO:0000313" key="7">
    <source>
        <dbReference type="EMBL" id="KAF5397543.1"/>
    </source>
</evidence>
<dbReference type="GO" id="GO:0004427">
    <property type="term" value="F:inorganic diphosphate phosphatase activity"/>
    <property type="evidence" value="ECO:0007669"/>
    <property type="project" value="UniProtKB-EC"/>
</dbReference>
<evidence type="ECO:0000256" key="5">
    <source>
        <dbReference type="ARBA" id="ARBA00022801"/>
    </source>
</evidence>
<dbReference type="EMBL" id="LUCH01006125">
    <property type="protein sequence ID" value="KAF5397543.1"/>
    <property type="molecule type" value="Genomic_DNA"/>
</dbReference>
<dbReference type="AlphaFoldDB" id="A0A8J4T3B8"/>
<dbReference type="Pfam" id="PF00719">
    <property type="entry name" value="Pyrophosphatase"/>
    <property type="match status" value="1"/>
</dbReference>
<dbReference type="Proteomes" id="UP000748531">
    <property type="component" value="Unassembled WGS sequence"/>
</dbReference>
<protein>
    <recommendedName>
        <fullName evidence="3">inorganic diphosphatase</fullName>
        <ecNumber evidence="3">3.6.1.1</ecNumber>
    </recommendedName>
</protein>
<dbReference type="GO" id="GO:0000287">
    <property type="term" value="F:magnesium ion binding"/>
    <property type="evidence" value="ECO:0007669"/>
    <property type="project" value="InterPro"/>
</dbReference>
<dbReference type="InterPro" id="IPR008162">
    <property type="entry name" value="Pyrophosphatase"/>
</dbReference>
<keyword evidence="6" id="KW-0460">Magnesium</keyword>
<evidence type="ECO:0000256" key="4">
    <source>
        <dbReference type="ARBA" id="ARBA00022723"/>
    </source>
</evidence>
<evidence type="ECO:0000256" key="2">
    <source>
        <dbReference type="ARBA" id="ARBA00006220"/>
    </source>
</evidence>
<name>A0A8J4T3B8_9TREM</name>
<keyword evidence="8" id="KW-1185">Reference proteome</keyword>
<reference evidence="7" key="1">
    <citation type="submission" date="2019-05" db="EMBL/GenBank/DDBJ databases">
        <title>Annotation for the trematode Paragonimus heterotremus.</title>
        <authorList>
            <person name="Choi Y.-J."/>
        </authorList>
    </citation>
    <scope>NUCLEOTIDE SEQUENCE</scope>
    <source>
        <strain evidence="7">LC</strain>
    </source>
</reference>
<dbReference type="OrthoDB" id="1608002at2759"/>
<sequence length="153" mass="17418">MSDRPTFLSTFSGETDWKVITINVHDPMANKLNDITDVEKHMPGFLKATRDWFKYYKVPTGKPENRFAFNGDFKDKAFALATIEQTHKQWQLLISGKVDSSGIVCSNVSVKNSPYLVPTEDFKAELLKCVPFTVGDQPNDPAIEQWHFCNPDM</sequence>
<comment type="similarity">
    <text evidence="2">Belongs to the PPase family.</text>
</comment>
<evidence type="ECO:0000256" key="1">
    <source>
        <dbReference type="ARBA" id="ARBA00001946"/>
    </source>
</evidence>
<dbReference type="PANTHER" id="PTHR10286">
    <property type="entry name" value="INORGANIC PYROPHOSPHATASE"/>
    <property type="match status" value="1"/>
</dbReference>
<dbReference type="GO" id="GO:0005737">
    <property type="term" value="C:cytoplasm"/>
    <property type="evidence" value="ECO:0007669"/>
    <property type="project" value="InterPro"/>
</dbReference>
<dbReference type="InterPro" id="IPR036649">
    <property type="entry name" value="Pyrophosphatase_sf"/>
</dbReference>
<evidence type="ECO:0000256" key="6">
    <source>
        <dbReference type="ARBA" id="ARBA00022842"/>
    </source>
</evidence>
<accession>A0A8J4T3B8</accession>
<gene>
    <name evidence="7" type="ORF">PHET_09515</name>
</gene>
<organism evidence="7 8">
    <name type="scientific">Paragonimus heterotremus</name>
    <dbReference type="NCBI Taxonomy" id="100268"/>
    <lineage>
        <taxon>Eukaryota</taxon>
        <taxon>Metazoa</taxon>
        <taxon>Spiralia</taxon>
        <taxon>Lophotrochozoa</taxon>
        <taxon>Platyhelminthes</taxon>
        <taxon>Trematoda</taxon>
        <taxon>Digenea</taxon>
        <taxon>Plagiorchiida</taxon>
        <taxon>Troglotremata</taxon>
        <taxon>Troglotrematidae</taxon>
        <taxon>Paragonimus</taxon>
    </lineage>
</organism>
<dbReference type="GO" id="GO:0006796">
    <property type="term" value="P:phosphate-containing compound metabolic process"/>
    <property type="evidence" value="ECO:0007669"/>
    <property type="project" value="InterPro"/>
</dbReference>
<dbReference type="SUPFAM" id="SSF50324">
    <property type="entry name" value="Inorganic pyrophosphatase"/>
    <property type="match status" value="1"/>
</dbReference>